<name>A0A919U0W3_9CELL</name>
<gene>
    <name evidence="1" type="ORF">Cch01nite_15500</name>
</gene>
<dbReference type="Proteomes" id="UP000632740">
    <property type="component" value="Unassembled WGS sequence"/>
</dbReference>
<organism evidence="1 2">
    <name type="scientific">Cellulomonas chitinilytica</name>
    <dbReference type="NCBI Taxonomy" id="398759"/>
    <lineage>
        <taxon>Bacteria</taxon>
        <taxon>Bacillati</taxon>
        <taxon>Actinomycetota</taxon>
        <taxon>Actinomycetes</taxon>
        <taxon>Micrococcales</taxon>
        <taxon>Cellulomonadaceae</taxon>
        <taxon>Cellulomonas</taxon>
    </lineage>
</organism>
<comment type="caution">
    <text evidence="1">The sequence shown here is derived from an EMBL/GenBank/DDBJ whole genome shotgun (WGS) entry which is preliminary data.</text>
</comment>
<dbReference type="AlphaFoldDB" id="A0A919U0W3"/>
<sequence>MDVPDFSGPYAAEFAETYRSASSDFVRSALEDEQISDAEFAEMTERFRQCLADEGIEFMGFDGDGYQTSLAPHGGDTHEIVSGCATESGQDAIGMLRDIMTVNPEHRDIPAAMAECLVGEGVVSPGYGADDYDADMAGRFADPANISQELKDALISCSRDPLGILGEK</sequence>
<protein>
    <submittedName>
        <fullName evidence="1">Uncharacterized protein</fullName>
    </submittedName>
</protein>
<dbReference type="EMBL" id="BONK01000004">
    <property type="protein sequence ID" value="GIG20826.1"/>
    <property type="molecule type" value="Genomic_DNA"/>
</dbReference>
<evidence type="ECO:0000313" key="2">
    <source>
        <dbReference type="Proteomes" id="UP000632740"/>
    </source>
</evidence>
<evidence type="ECO:0000313" key="1">
    <source>
        <dbReference type="EMBL" id="GIG20826.1"/>
    </source>
</evidence>
<reference evidence="1" key="1">
    <citation type="submission" date="2021-01" db="EMBL/GenBank/DDBJ databases">
        <title>Whole genome shotgun sequence of Cellulomonas chitinilytica NBRC 110799.</title>
        <authorList>
            <person name="Komaki H."/>
            <person name="Tamura T."/>
        </authorList>
    </citation>
    <scope>NUCLEOTIDE SEQUENCE</scope>
    <source>
        <strain evidence="1">NBRC 110799</strain>
    </source>
</reference>
<proteinExistence type="predicted"/>
<keyword evidence="2" id="KW-1185">Reference proteome</keyword>
<accession>A0A919U0W3</accession>